<evidence type="ECO:0000256" key="4">
    <source>
        <dbReference type="ARBA" id="ARBA00022989"/>
    </source>
</evidence>
<dbReference type="Pfam" id="PF02687">
    <property type="entry name" value="FtsX"/>
    <property type="match status" value="1"/>
</dbReference>
<dbReference type="PANTHER" id="PTHR30572">
    <property type="entry name" value="MEMBRANE COMPONENT OF TRANSPORTER-RELATED"/>
    <property type="match status" value="1"/>
</dbReference>
<dbReference type="InterPro" id="IPR050250">
    <property type="entry name" value="Macrolide_Exporter_MacB"/>
</dbReference>
<dbReference type="HOGENOM" id="CLU_000604_8_4_9"/>
<feature type="domain" description="ABC3 transporter permease C-terminal" evidence="8">
    <location>
        <begin position="308"/>
        <end position="422"/>
    </location>
</feature>
<keyword evidence="11" id="KW-1185">Reference proteome</keyword>
<keyword evidence="3 7" id="KW-0812">Transmembrane</keyword>
<dbReference type="AlphaFoldDB" id="V2Z7X0"/>
<keyword evidence="2" id="KW-1003">Cell membrane</keyword>
<protein>
    <submittedName>
        <fullName evidence="10">Efflux ABC transporter, permease protein</fullName>
    </submittedName>
</protein>
<evidence type="ECO:0000256" key="5">
    <source>
        <dbReference type="ARBA" id="ARBA00023136"/>
    </source>
</evidence>
<evidence type="ECO:0000256" key="2">
    <source>
        <dbReference type="ARBA" id="ARBA00022475"/>
    </source>
</evidence>
<keyword evidence="4 7" id="KW-1133">Transmembrane helix</keyword>
<dbReference type="PANTHER" id="PTHR30572:SF4">
    <property type="entry name" value="ABC TRANSPORTER PERMEASE YTRF"/>
    <property type="match status" value="1"/>
</dbReference>
<evidence type="ECO:0000256" key="3">
    <source>
        <dbReference type="ARBA" id="ARBA00022692"/>
    </source>
</evidence>
<feature type="transmembrane region" description="Helical" evidence="7">
    <location>
        <begin position="304"/>
        <end position="327"/>
    </location>
</feature>
<sequence>MFFRMVKGTLIRQWKKMILIAFTIGLGASLATAMLSVVLDVGDKVNKELKTFGANITVMPKRQSVVSDLYDVSGGKSSGAYLKENELGKIKTIFWAFNIVDYTPFVKSNAKLSDGSDVQVVGSWFNHHMNLPTGEQLDAGIASLRSWWEIKDGKWIDEQANSNENDCMIGSKLAEKLGVKAGDKVKVKGSKEERELNIVGVFSSGGDEDERIFTGLKAAQALSGLEGKIDSIEVSALTTPDNELAVKAAKDPQSLTVAQYEIWYCTAYVSSICYQIQEVITDSVAAPVRQVADSEGAILDKTQLLMLLITILSLIGSALGICNLVTASVMERSSEIGLMKAIGAHNSAITGLVLTEIIITAIIGGTVGFGCGIGFAQIIGESVFGSLITLRPMVIPIVGVLVVIVTLIGSIPAIRMLLKLEPEAVLHGR</sequence>
<evidence type="ECO:0000256" key="1">
    <source>
        <dbReference type="ARBA" id="ARBA00004651"/>
    </source>
</evidence>
<dbReference type="OrthoDB" id="9770036at2"/>
<keyword evidence="5 7" id="KW-0472">Membrane</keyword>
<gene>
    <name evidence="10" type="ORF">GCWU0000282_001903</name>
</gene>
<dbReference type="InterPro" id="IPR003838">
    <property type="entry name" value="ABC3_permease_C"/>
</dbReference>
<evidence type="ECO:0000256" key="7">
    <source>
        <dbReference type="SAM" id="Phobius"/>
    </source>
</evidence>
<feature type="domain" description="MacB-like periplasmic core" evidence="9">
    <location>
        <begin position="18"/>
        <end position="237"/>
    </location>
</feature>
<dbReference type="RefSeq" id="WP_023354772.1">
    <property type="nucleotide sequence ID" value="NZ_KI535368.1"/>
</dbReference>
<feature type="transmembrane region" description="Helical" evidence="7">
    <location>
        <begin position="395"/>
        <end position="418"/>
    </location>
</feature>
<proteinExistence type="inferred from homology"/>
<evidence type="ECO:0000313" key="11">
    <source>
        <dbReference type="Proteomes" id="UP000018227"/>
    </source>
</evidence>
<dbReference type="EMBL" id="ACIL03000013">
    <property type="protein sequence ID" value="ESL03030.1"/>
    <property type="molecule type" value="Genomic_DNA"/>
</dbReference>
<dbReference type="STRING" id="592026.GCWU0000282_001903"/>
<comment type="similarity">
    <text evidence="6">Belongs to the ABC-4 integral membrane protein family.</text>
</comment>
<evidence type="ECO:0000259" key="9">
    <source>
        <dbReference type="Pfam" id="PF12704"/>
    </source>
</evidence>
<dbReference type="eggNOG" id="COG0577">
    <property type="taxonomic scope" value="Bacteria"/>
</dbReference>
<evidence type="ECO:0000256" key="6">
    <source>
        <dbReference type="ARBA" id="ARBA00038076"/>
    </source>
</evidence>
<dbReference type="GO" id="GO:0022857">
    <property type="term" value="F:transmembrane transporter activity"/>
    <property type="evidence" value="ECO:0007669"/>
    <property type="project" value="TreeGrafter"/>
</dbReference>
<dbReference type="Proteomes" id="UP000018227">
    <property type="component" value="Unassembled WGS sequence"/>
</dbReference>
<dbReference type="GO" id="GO:0005886">
    <property type="term" value="C:plasma membrane"/>
    <property type="evidence" value="ECO:0007669"/>
    <property type="project" value="UniProtKB-SubCell"/>
</dbReference>
<organism evidence="10 11">
    <name type="scientific">Catonella morbi ATCC 51271</name>
    <dbReference type="NCBI Taxonomy" id="592026"/>
    <lineage>
        <taxon>Bacteria</taxon>
        <taxon>Bacillati</taxon>
        <taxon>Bacillota</taxon>
        <taxon>Clostridia</taxon>
        <taxon>Lachnospirales</taxon>
        <taxon>Lachnospiraceae</taxon>
        <taxon>Catonella</taxon>
    </lineage>
</organism>
<comment type="caution">
    <text evidence="10">The sequence shown here is derived from an EMBL/GenBank/DDBJ whole genome shotgun (WGS) entry which is preliminary data.</text>
</comment>
<comment type="subcellular location">
    <subcellularLocation>
        <location evidence="1">Cell membrane</location>
        <topology evidence="1">Multi-pass membrane protein</topology>
    </subcellularLocation>
</comment>
<evidence type="ECO:0000313" key="10">
    <source>
        <dbReference type="EMBL" id="ESL03030.1"/>
    </source>
</evidence>
<dbReference type="Pfam" id="PF12704">
    <property type="entry name" value="MacB_PCD"/>
    <property type="match status" value="1"/>
</dbReference>
<accession>V2Z7X0</accession>
<name>V2Z7X0_9FIRM</name>
<reference evidence="10 11" key="1">
    <citation type="submission" date="2013-06" db="EMBL/GenBank/DDBJ databases">
        <authorList>
            <person name="Weinstock G."/>
            <person name="Sodergren E."/>
            <person name="Clifton S."/>
            <person name="Fulton L."/>
            <person name="Fulton B."/>
            <person name="Courtney L."/>
            <person name="Fronick C."/>
            <person name="Harrison M."/>
            <person name="Strong C."/>
            <person name="Farmer C."/>
            <person name="Delahaunty K."/>
            <person name="Markovic C."/>
            <person name="Hall O."/>
            <person name="Minx P."/>
            <person name="Tomlinson C."/>
            <person name="Mitreva M."/>
            <person name="Nelson J."/>
            <person name="Hou S."/>
            <person name="Wollam A."/>
            <person name="Pepin K.H."/>
            <person name="Johnson M."/>
            <person name="Bhonagiri V."/>
            <person name="Nash W.E."/>
            <person name="Warren W."/>
            <person name="Chinwalla A."/>
            <person name="Mardis E.R."/>
            <person name="Wilson R.K."/>
        </authorList>
    </citation>
    <scope>NUCLEOTIDE SEQUENCE [LARGE SCALE GENOMIC DNA]</scope>
    <source>
        <strain evidence="10 11">ATCC 51271</strain>
    </source>
</reference>
<evidence type="ECO:0000259" key="8">
    <source>
        <dbReference type="Pfam" id="PF02687"/>
    </source>
</evidence>
<dbReference type="InterPro" id="IPR025857">
    <property type="entry name" value="MacB_PCD"/>
</dbReference>
<feature type="transmembrane region" description="Helical" evidence="7">
    <location>
        <begin position="348"/>
        <end position="375"/>
    </location>
</feature>